<sequence>MVRRSIVFFVISLLLGGLVNPSIVQASTQDPYEEFWEILWREARLVGEAESGNTTAINELIENSKAGAENAIIISTQTWQTLQELKSAGVKLYYTEDELKEMIEEIKAKGLPQETVQALKNEGWSDEEIEEFEQYLIEHADEVKGDFNMSKFLTDFSNAFIRIAFKYNSYEARALELKYWKDYQSKPGDTLITREIPPQIAREWISFYRAYLFEGIDEKLSTIERLKAKEVEVIKSNPKGRDGHVIIRNSNFSIVFNKFKRIPIIKCTYWWNAIKAYNLTLQVESILKAQKLGNSNPELNYLLNHKVVELARALTAECYGDGTTPIPKPIITIPKPPKDTDLPLNDQIAREALMVGESEGILVIKAVRVNPVEVTSEYATYQVEVEIEAQNNAVYDINVEFDGTSLEDTEKVGMLNKDEVKVIKSTVSGKVYGSGSVTVAGTVKITYKSYRGNAPMAIQTTSMSKKTTERTYEETISLKDPVDPSKVSVTLSIDGDRVEGSALTFKARVRNDNEVGISGSCTLSLEVPTSGTSRSSYQKSESFNAEGKSTALVNFGSVTYSRSGTYSYVLTCKFGQHSKSVDGEFTVRKKSSGSLGITTVTITPNLPRAGEIVTFKVEVKNSYSSGRNVSVKLFIDDVEVDSTSAYIPPDSTKTLTLQWSAEGGEHSYEIKLYNQGVKVEEKKGELNVSSVEYGLSGWLEVVPNPIEAGNNVSVIITVKNSENYKQTLPIELVDDTGNVWWPHEDYYGVNYSISNGYLTIYANKTARITATIGPLTQNTTLILKIGGRQMASEDVKVLGRVNWLELSRVSCNDLVLKVGGTLDYKGTATCVVELRNPTRSGVAIELDESRVLSIDFPMDHSNGVITLDTTTTIKAGETGNVYITFKAWTSDFTAFARYWLRGYYHLPVTIEFELKMSRGNNFEYSKYEKYKISTQIQVKTSDTIYLAVSADIGSFFTGGEGLRGIVVAFKEGKRAKTVWEIFKVAQAFIRGILKKW</sequence>
<organism evidence="1 2">
    <name type="scientific">Pyrococcus furiosus (strain ATCC 43587 / DSM 3638 / JCM 8422 / Vc1)</name>
    <dbReference type="NCBI Taxonomy" id="186497"/>
    <lineage>
        <taxon>Archaea</taxon>
        <taxon>Methanobacteriati</taxon>
        <taxon>Methanobacteriota</taxon>
        <taxon>Thermococci</taxon>
        <taxon>Thermococcales</taxon>
        <taxon>Thermococcaceae</taxon>
        <taxon>Pyrococcus</taxon>
    </lineage>
</organism>
<protein>
    <recommendedName>
        <fullName evidence="3">CARDB domain-containing protein</fullName>
    </recommendedName>
</protein>
<reference evidence="1 2" key="1">
    <citation type="submission" date="2017-08" db="EMBL/GenBank/DDBJ databases">
        <title>Resequencing and Reannotation of the genome of Pyrococcus furiosus type strain DSM3638.</title>
        <authorList>
            <person name="Reichelt R.M."/>
            <person name="Bunk B."/>
        </authorList>
    </citation>
    <scope>NUCLEOTIDE SEQUENCE [LARGE SCALE GENOMIC DNA]</scope>
    <source>
        <strain evidence="1 2">DSM 3638</strain>
    </source>
</reference>
<accession>A0A5C0XTE4</accession>
<evidence type="ECO:0008006" key="3">
    <source>
        <dbReference type="Google" id="ProtNLM"/>
    </source>
</evidence>
<name>A0A5C0XTE4_PYRFU</name>
<dbReference type="AlphaFoldDB" id="A0A5C0XTE4"/>
<dbReference type="InterPro" id="IPR013783">
    <property type="entry name" value="Ig-like_fold"/>
</dbReference>
<evidence type="ECO:0000313" key="2">
    <source>
        <dbReference type="Proteomes" id="UP000324354"/>
    </source>
</evidence>
<proteinExistence type="predicted"/>
<dbReference type="Gene3D" id="2.60.40.10">
    <property type="entry name" value="Immunoglobulins"/>
    <property type="match status" value="1"/>
</dbReference>
<dbReference type="EMBL" id="CP023154">
    <property type="protein sequence ID" value="QEK79578.1"/>
    <property type="molecule type" value="Genomic_DNA"/>
</dbReference>
<gene>
    <name evidence="1" type="ORF">PFDSM3638_09990</name>
</gene>
<evidence type="ECO:0000313" key="1">
    <source>
        <dbReference type="EMBL" id="QEK79578.1"/>
    </source>
</evidence>
<dbReference type="Proteomes" id="UP000324354">
    <property type="component" value="Chromosome"/>
</dbReference>